<gene>
    <name evidence="2" type="ORF">Nepgr_026020</name>
</gene>
<dbReference type="AlphaFoldDB" id="A0AAD3Y009"/>
<feature type="compositionally biased region" description="Polar residues" evidence="1">
    <location>
        <begin position="1"/>
        <end position="49"/>
    </location>
</feature>
<reference evidence="2" key="1">
    <citation type="submission" date="2023-05" db="EMBL/GenBank/DDBJ databases">
        <title>Nepenthes gracilis genome sequencing.</title>
        <authorList>
            <person name="Fukushima K."/>
        </authorList>
    </citation>
    <scope>NUCLEOTIDE SEQUENCE</scope>
    <source>
        <strain evidence="2">SING2019-196</strain>
    </source>
</reference>
<evidence type="ECO:0000313" key="2">
    <source>
        <dbReference type="EMBL" id="GMH24177.1"/>
    </source>
</evidence>
<organism evidence="2 3">
    <name type="scientific">Nepenthes gracilis</name>
    <name type="common">Slender pitcher plant</name>
    <dbReference type="NCBI Taxonomy" id="150966"/>
    <lineage>
        <taxon>Eukaryota</taxon>
        <taxon>Viridiplantae</taxon>
        <taxon>Streptophyta</taxon>
        <taxon>Embryophyta</taxon>
        <taxon>Tracheophyta</taxon>
        <taxon>Spermatophyta</taxon>
        <taxon>Magnoliopsida</taxon>
        <taxon>eudicotyledons</taxon>
        <taxon>Gunneridae</taxon>
        <taxon>Pentapetalae</taxon>
        <taxon>Caryophyllales</taxon>
        <taxon>Nepenthaceae</taxon>
        <taxon>Nepenthes</taxon>
    </lineage>
</organism>
<sequence>MGQLHQGQNPSGAAYLQHQSSKNASNKIIRTQNTSYQPNRRYPSSNNASADRCHYQPNNTSFEPNKQKIEHLKKTPPKKWAHVTANYTLHQQQEQSPFPNIKQKSQSHSSAAVIQHQQMLEPTTSEN</sequence>
<keyword evidence="3" id="KW-1185">Reference proteome</keyword>
<comment type="caution">
    <text evidence="2">The sequence shown here is derived from an EMBL/GenBank/DDBJ whole genome shotgun (WGS) entry which is preliminary data.</text>
</comment>
<proteinExistence type="predicted"/>
<dbReference type="EMBL" id="BSYO01000027">
    <property type="protein sequence ID" value="GMH24177.1"/>
    <property type="molecule type" value="Genomic_DNA"/>
</dbReference>
<evidence type="ECO:0000256" key="1">
    <source>
        <dbReference type="SAM" id="MobiDB-lite"/>
    </source>
</evidence>
<accession>A0AAD3Y009</accession>
<name>A0AAD3Y009_NEPGR</name>
<dbReference type="Proteomes" id="UP001279734">
    <property type="component" value="Unassembled WGS sequence"/>
</dbReference>
<protein>
    <submittedName>
        <fullName evidence="2">Uncharacterized protein</fullName>
    </submittedName>
</protein>
<feature type="region of interest" description="Disordered" evidence="1">
    <location>
        <begin position="91"/>
        <end position="127"/>
    </location>
</feature>
<evidence type="ECO:0000313" key="3">
    <source>
        <dbReference type="Proteomes" id="UP001279734"/>
    </source>
</evidence>
<feature type="region of interest" description="Disordered" evidence="1">
    <location>
        <begin position="1"/>
        <end position="63"/>
    </location>
</feature>